<feature type="domain" description="N-acetyltransferase" evidence="1">
    <location>
        <begin position="20"/>
        <end position="171"/>
    </location>
</feature>
<evidence type="ECO:0000313" key="3">
    <source>
        <dbReference type="Proteomes" id="UP001349994"/>
    </source>
</evidence>
<gene>
    <name evidence="2" type="ORF">VIN30_00860</name>
</gene>
<reference evidence="2 3" key="1">
    <citation type="submission" date="2024-01" db="EMBL/GenBank/DDBJ databases">
        <title>novel species in genus Adlercreutzia.</title>
        <authorList>
            <person name="Liu X."/>
        </authorList>
    </citation>
    <scope>NUCLEOTIDE SEQUENCE [LARGE SCALE GENOMIC DNA]</scope>
    <source>
        <strain evidence="2 3">R7</strain>
    </source>
</reference>
<dbReference type="Proteomes" id="UP001349994">
    <property type="component" value="Unassembled WGS sequence"/>
</dbReference>
<dbReference type="EMBL" id="JAYMFF010000002">
    <property type="protein sequence ID" value="MEC4174999.1"/>
    <property type="molecule type" value="Genomic_DNA"/>
</dbReference>
<accession>A0ABU6IEZ1</accession>
<dbReference type="InterPro" id="IPR016181">
    <property type="entry name" value="Acyl_CoA_acyltransferase"/>
</dbReference>
<evidence type="ECO:0000313" key="2">
    <source>
        <dbReference type="EMBL" id="MEC4174999.1"/>
    </source>
</evidence>
<keyword evidence="3" id="KW-1185">Reference proteome</keyword>
<dbReference type="SUPFAM" id="SSF55729">
    <property type="entry name" value="Acyl-CoA N-acyltransferases (Nat)"/>
    <property type="match status" value="1"/>
</dbReference>
<dbReference type="InterPro" id="IPR000182">
    <property type="entry name" value="GNAT_dom"/>
</dbReference>
<protein>
    <submittedName>
        <fullName evidence="2">GNAT family N-acetyltransferase</fullName>
    </submittedName>
</protein>
<comment type="caution">
    <text evidence="2">The sequence shown here is derived from an EMBL/GenBank/DDBJ whole genome shotgun (WGS) entry which is preliminary data.</text>
</comment>
<evidence type="ECO:0000259" key="1">
    <source>
        <dbReference type="PROSITE" id="PS51186"/>
    </source>
</evidence>
<dbReference type="PROSITE" id="PS51186">
    <property type="entry name" value="GNAT"/>
    <property type="match status" value="1"/>
</dbReference>
<organism evidence="2 3">
    <name type="scientific">Adlercreutzia wanghongyangiae</name>
    <dbReference type="NCBI Taxonomy" id="3111451"/>
    <lineage>
        <taxon>Bacteria</taxon>
        <taxon>Bacillati</taxon>
        <taxon>Actinomycetota</taxon>
        <taxon>Coriobacteriia</taxon>
        <taxon>Eggerthellales</taxon>
        <taxon>Eggerthellaceae</taxon>
        <taxon>Adlercreutzia</taxon>
    </lineage>
</organism>
<name>A0ABU6IEZ1_9ACTN</name>
<dbReference type="Gene3D" id="3.40.630.30">
    <property type="match status" value="1"/>
</dbReference>
<dbReference type="Pfam" id="PF00583">
    <property type="entry name" value="Acetyltransf_1"/>
    <property type="match status" value="1"/>
</dbReference>
<sequence>MQTSTNRTPNTCVDAARSWRIWRLAEHPEMTEEAAAWFSEKWDIPEEAYRESIRESARAGDVPQWYVVRADNDPIGSIIAGCGIIENDFHDRPDLAPNLCALYVEEEHRHHGLARHLLNHARAEAAAMGHERLYLVTDLVGFYEKCGWEHLGDVNELEGGTIRLYGTDALS</sequence>
<dbReference type="CDD" id="cd04301">
    <property type="entry name" value="NAT_SF"/>
    <property type="match status" value="1"/>
</dbReference>
<proteinExistence type="predicted"/>
<dbReference type="RefSeq" id="WP_338208511.1">
    <property type="nucleotide sequence ID" value="NZ_JAYMFF010000002.1"/>
</dbReference>